<proteinExistence type="predicted"/>
<dbReference type="Proteomes" id="UP000827092">
    <property type="component" value="Unassembled WGS sequence"/>
</dbReference>
<keyword evidence="2" id="KW-1185">Reference proteome</keyword>
<name>A0AAV6U1W8_9ARAC</name>
<evidence type="ECO:0000313" key="1">
    <source>
        <dbReference type="EMBL" id="KAG8177530.1"/>
    </source>
</evidence>
<reference evidence="1 2" key="1">
    <citation type="journal article" date="2022" name="Nat. Ecol. Evol.">
        <title>A masculinizing supergene underlies an exaggerated male reproductive morph in a spider.</title>
        <authorList>
            <person name="Hendrickx F."/>
            <person name="De Corte Z."/>
            <person name="Sonet G."/>
            <person name="Van Belleghem S.M."/>
            <person name="Kostlbacher S."/>
            <person name="Vangestel C."/>
        </authorList>
    </citation>
    <scope>NUCLEOTIDE SEQUENCE [LARGE SCALE GENOMIC DNA]</scope>
    <source>
        <strain evidence="1">W744_W776</strain>
    </source>
</reference>
<accession>A0AAV6U1W8</accession>
<protein>
    <submittedName>
        <fullName evidence="1">Uncharacterized protein</fullName>
    </submittedName>
</protein>
<gene>
    <name evidence="1" type="ORF">JTE90_023435</name>
</gene>
<sequence>MWTVVGPMEAAWRLNELPLHDRSHSAIRLPVYLDGQQYVTFQEGQEEAAVHKDCKTMLLGWFDLNKQDSSARQILYGDLPNSYSWGAKDKKWITRTRNAKVVGRLVSVSPRDSERFHLKLILNRMPGATCYQDLRVHENVIHKTFREAAIAMGITECSDEAIAVLEEAAKTMMPKQMRFLAYYLIGDEPMPGNCGSVLN</sequence>
<comment type="caution">
    <text evidence="1">The sequence shown here is derived from an EMBL/GenBank/DDBJ whole genome shotgun (WGS) entry which is preliminary data.</text>
</comment>
<dbReference type="AlphaFoldDB" id="A0AAV6U1W8"/>
<dbReference type="EMBL" id="JAFNEN010000775">
    <property type="protein sequence ID" value="KAG8177530.1"/>
    <property type="molecule type" value="Genomic_DNA"/>
</dbReference>
<evidence type="ECO:0000313" key="2">
    <source>
        <dbReference type="Proteomes" id="UP000827092"/>
    </source>
</evidence>
<organism evidence="1 2">
    <name type="scientific">Oedothorax gibbosus</name>
    <dbReference type="NCBI Taxonomy" id="931172"/>
    <lineage>
        <taxon>Eukaryota</taxon>
        <taxon>Metazoa</taxon>
        <taxon>Ecdysozoa</taxon>
        <taxon>Arthropoda</taxon>
        <taxon>Chelicerata</taxon>
        <taxon>Arachnida</taxon>
        <taxon>Araneae</taxon>
        <taxon>Araneomorphae</taxon>
        <taxon>Entelegynae</taxon>
        <taxon>Araneoidea</taxon>
        <taxon>Linyphiidae</taxon>
        <taxon>Erigoninae</taxon>
        <taxon>Oedothorax</taxon>
    </lineage>
</organism>